<dbReference type="OrthoDB" id="4096893at2759"/>
<feature type="transmembrane region" description="Helical" evidence="9">
    <location>
        <begin position="411"/>
        <end position="430"/>
    </location>
</feature>
<feature type="transmembrane region" description="Helical" evidence="9">
    <location>
        <begin position="70"/>
        <end position="90"/>
    </location>
</feature>
<evidence type="ECO:0000313" key="10">
    <source>
        <dbReference type="EMBL" id="SGZ51184.1"/>
    </source>
</evidence>
<dbReference type="GO" id="GO:0015343">
    <property type="term" value="F:siderophore-iron transmembrane transporter activity"/>
    <property type="evidence" value="ECO:0007669"/>
    <property type="project" value="TreeGrafter"/>
</dbReference>
<evidence type="ECO:0000256" key="4">
    <source>
        <dbReference type="ARBA" id="ARBA00022692"/>
    </source>
</evidence>
<dbReference type="PANTHER" id="PTHR23501:SF92">
    <property type="entry name" value="GLUTATHIONE EXCHANGER 1-RELATED"/>
    <property type="match status" value="1"/>
</dbReference>
<reference evidence="10 11" key="1">
    <citation type="submission" date="2016-10" db="EMBL/GenBank/DDBJ databases">
        <authorList>
            <person name="de Groot N.N."/>
        </authorList>
    </citation>
    <scope>NUCLEOTIDE SEQUENCE [LARGE SCALE GENOMIC DNA]</scope>
    <source>
        <strain evidence="10 11">CBS 141442</strain>
    </source>
</reference>
<keyword evidence="5 9" id="KW-1133">Transmembrane helix</keyword>
<dbReference type="Gene3D" id="1.20.1250.20">
    <property type="entry name" value="MFS general substrate transporter like domains"/>
    <property type="match status" value="2"/>
</dbReference>
<feature type="transmembrane region" description="Helical" evidence="9">
    <location>
        <begin position="371"/>
        <end position="391"/>
    </location>
</feature>
<sequence>MVASSNSSDDKVGDLLPASSNASNLDSHEKVSTRDSSELETTKILGETTRSFGVRRSEVLAAQCETPLKLIILYVSIFVFCLSFGLDANVRRTMIGYATDDLGQHSLLATINVVSSVVGAASQPTYARLSDVFGRVELIAVAIISFIVGTVLQSQAKTVQQLAAGTVFYRMGYSGLLVMIKIIVADSSYLNWRSIASITPQAPFIIITWIAGDVSSSLLAHHIWRYNIGIWAFVVPLAGVPFYACVLYMRIMAAKTDEWSRIHKEEKDDRAAAVAKLNDGNSSSLALRTKYRAVELFWLIDLVGILCIICIWGLILVPFTIAGGAKKTWSQAKIIVPLVLGVLLVPVFIIWEKKWAKHPIFPLQLLKDRGVWSALLIGLLMNVIWGLPNGYMYPVLVVGMRASVKAAQRITSLNTFVGVLVGPAVGLLVARVRRTKGFIMTGVMLWFVSVGIFYHFRGSNDGIRSEYFLNGVIAGVCIWGAGTGFFSYNLVVSVQACTNHEYMAVMIGVIFALYNIGTAIGSSISGAIWTQQMYDKIYDEMADAGLNTTLANLAYNSPYKFIVRYTWGTPERTAVVHAYALVQRNLCIAGLALCVPLICLTLFLRDHKLPSQQSLENDVESQDKVALSDRQRGIVVNTRDEDPILRFLKGIFKRG</sequence>
<comment type="similarity">
    <text evidence="2">Belongs to the major facilitator superfamily.</text>
</comment>
<evidence type="ECO:0000256" key="7">
    <source>
        <dbReference type="ARBA" id="ARBA00023136"/>
    </source>
</evidence>
<feature type="compositionally biased region" description="Basic and acidic residues" evidence="8">
    <location>
        <begin position="26"/>
        <end position="39"/>
    </location>
</feature>
<evidence type="ECO:0000256" key="9">
    <source>
        <dbReference type="SAM" id="Phobius"/>
    </source>
</evidence>
<evidence type="ECO:0000256" key="5">
    <source>
        <dbReference type="ARBA" id="ARBA00022989"/>
    </source>
</evidence>
<comment type="subcellular location">
    <subcellularLocation>
        <location evidence="1">Endomembrane system</location>
        <topology evidence="1">Multi-pass membrane protein</topology>
    </subcellularLocation>
</comment>
<feature type="transmembrane region" description="Helical" evidence="9">
    <location>
        <begin position="132"/>
        <end position="152"/>
    </location>
</feature>
<keyword evidence="3" id="KW-0813">Transport</keyword>
<protein>
    <submittedName>
        <fullName evidence="10">CIC11C00000000702</fullName>
    </submittedName>
</protein>
<gene>
    <name evidence="10" type="ORF">SAMEA4029010_CIC11G00000000702</name>
</gene>
<dbReference type="InterPro" id="IPR036259">
    <property type="entry name" value="MFS_trans_sf"/>
</dbReference>
<dbReference type="GO" id="GO:0005774">
    <property type="term" value="C:vacuolar membrane"/>
    <property type="evidence" value="ECO:0007669"/>
    <property type="project" value="TreeGrafter"/>
</dbReference>
<keyword evidence="4 9" id="KW-0812">Transmembrane</keyword>
<feature type="transmembrane region" description="Helical" evidence="9">
    <location>
        <begin position="230"/>
        <end position="251"/>
    </location>
</feature>
<feature type="transmembrane region" description="Helical" evidence="9">
    <location>
        <begin position="334"/>
        <end position="351"/>
    </location>
</feature>
<accession>A0A1L0D5A9</accession>
<feature type="region of interest" description="Disordered" evidence="8">
    <location>
        <begin position="1"/>
        <end position="39"/>
    </location>
</feature>
<dbReference type="FunFam" id="1.20.1250.20:FF:000197">
    <property type="entry name" value="Siderophore iron transporter 1"/>
    <property type="match status" value="1"/>
</dbReference>
<feature type="transmembrane region" description="Helical" evidence="9">
    <location>
        <begin position="296"/>
        <end position="322"/>
    </location>
</feature>
<dbReference type="Pfam" id="PF07690">
    <property type="entry name" value="MFS_1"/>
    <property type="match status" value="1"/>
</dbReference>
<proteinExistence type="inferred from homology"/>
<dbReference type="AlphaFoldDB" id="A0A1L0D5A9"/>
<keyword evidence="6" id="KW-0406">Ion transport</keyword>
<feature type="transmembrane region" description="Helical" evidence="9">
    <location>
        <begin position="503"/>
        <end position="529"/>
    </location>
</feature>
<dbReference type="Proteomes" id="UP000182334">
    <property type="component" value="Chromosome III"/>
</dbReference>
<name>A0A1L0D5A9_9ASCO</name>
<feature type="transmembrane region" description="Helical" evidence="9">
    <location>
        <begin position="437"/>
        <end position="456"/>
    </location>
</feature>
<dbReference type="GO" id="GO:0005886">
    <property type="term" value="C:plasma membrane"/>
    <property type="evidence" value="ECO:0007669"/>
    <property type="project" value="TreeGrafter"/>
</dbReference>
<feature type="transmembrane region" description="Helical" evidence="9">
    <location>
        <begin position="172"/>
        <end position="192"/>
    </location>
</feature>
<evidence type="ECO:0000256" key="2">
    <source>
        <dbReference type="ARBA" id="ARBA00008335"/>
    </source>
</evidence>
<feature type="transmembrane region" description="Helical" evidence="9">
    <location>
        <begin position="582"/>
        <end position="604"/>
    </location>
</feature>
<evidence type="ECO:0000256" key="1">
    <source>
        <dbReference type="ARBA" id="ARBA00004127"/>
    </source>
</evidence>
<evidence type="ECO:0000256" key="6">
    <source>
        <dbReference type="ARBA" id="ARBA00023065"/>
    </source>
</evidence>
<dbReference type="InterPro" id="IPR011701">
    <property type="entry name" value="MFS"/>
</dbReference>
<feature type="transmembrane region" description="Helical" evidence="9">
    <location>
        <begin position="468"/>
        <end position="491"/>
    </location>
</feature>
<dbReference type="GO" id="GO:0005768">
    <property type="term" value="C:endosome"/>
    <property type="evidence" value="ECO:0007669"/>
    <property type="project" value="TreeGrafter"/>
</dbReference>
<keyword evidence="7 9" id="KW-0472">Membrane</keyword>
<dbReference type="SUPFAM" id="SSF103473">
    <property type="entry name" value="MFS general substrate transporter"/>
    <property type="match status" value="1"/>
</dbReference>
<evidence type="ECO:0000256" key="3">
    <source>
        <dbReference type="ARBA" id="ARBA00022448"/>
    </source>
</evidence>
<dbReference type="EMBL" id="LT635758">
    <property type="protein sequence ID" value="SGZ51184.1"/>
    <property type="molecule type" value="Genomic_DNA"/>
</dbReference>
<evidence type="ECO:0000313" key="11">
    <source>
        <dbReference type="Proteomes" id="UP000182334"/>
    </source>
</evidence>
<evidence type="ECO:0000256" key="8">
    <source>
        <dbReference type="SAM" id="MobiDB-lite"/>
    </source>
</evidence>
<dbReference type="PANTHER" id="PTHR23501">
    <property type="entry name" value="MAJOR FACILITATOR SUPERFAMILY"/>
    <property type="match status" value="1"/>
</dbReference>
<organism evidence="10 11">
    <name type="scientific">Sungouiella intermedia</name>
    <dbReference type="NCBI Taxonomy" id="45354"/>
    <lineage>
        <taxon>Eukaryota</taxon>
        <taxon>Fungi</taxon>
        <taxon>Dikarya</taxon>
        <taxon>Ascomycota</taxon>
        <taxon>Saccharomycotina</taxon>
        <taxon>Pichiomycetes</taxon>
        <taxon>Metschnikowiaceae</taxon>
        <taxon>Sungouiella</taxon>
    </lineage>
</organism>
<keyword evidence="11" id="KW-1185">Reference proteome</keyword>